<dbReference type="AlphaFoldDB" id="A0A9Q0FFC0"/>
<dbReference type="EMBL" id="JAKUCV010005637">
    <property type="protein sequence ID" value="KAJ4830448.1"/>
    <property type="molecule type" value="Genomic_DNA"/>
</dbReference>
<feature type="non-terminal residue" evidence="2">
    <location>
        <position position="1"/>
    </location>
</feature>
<sequence>WLHSLPSRDSLSSILFFSFLFCFLFYFFILQIGGDPSMLFSVIFFLLYFSDFSALLKKSTPIRETNPNPCWCRTKIVPVSQPYPSSGSLHGYGESNSRITWAFLFSVCYLFWRS</sequence>
<feature type="transmembrane region" description="Helical" evidence="1">
    <location>
        <begin position="38"/>
        <end position="56"/>
    </location>
</feature>
<keyword evidence="3" id="KW-1185">Reference proteome</keyword>
<reference evidence="2" key="2">
    <citation type="journal article" date="2023" name="Plants (Basel)">
        <title>Annotation of the Turnera subulata (Passifloraceae) Draft Genome Reveals the S-Locus Evolved after the Divergence of Turneroideae from Passifloroideae in a Stepwise Manner.</title>
        <authorList>
            <person name="Henning P.M."/>
            <person name="Roalson E.H."/>
            <person name="Mir W."/>
            <person name="McCubbin A.G."/>
            <person name="Shore J.S."/>
        </authorList>
    </citation>
    <scope>NUCLEOTIDE SEQUENCE</scope>
    <source>
        <strain evidence="2">F60SS</strain>
    </source>
</reference>
<evidence type="ECO:0000313" key="2">
    <source>
        <dbReference type="EMBL" id="KAJ4830448.1"/>
    </source>
</evidence>
<protein>
    <submittedName>
        <fullName evidence="2">Uncharacterized protein</fullName>
    </submittedName>
</protein>
<organism evidence="2 3">
    <name type="scientific">Turnera subulata</name>
    <dbReference type="NCBI Taxonomy" id="218843"/>
    <lineage>
        <taxon>Eukaryota</taxon>
        <taxon>Viridiplantae</taxon>
        <taxon>Streptophyta</taxon>
        <taxon>Embryophyta</taxon>
        <taxon>Tracheophyta</taxon>
        <taxon>Spermatophyta</taxon>
        <taxon>Magnoliopsida</taxon>
        <taxon>eudicotyledons</taxon>
        <taxon>Gunneridae</taxon>
        <taxon>Pentapetalae</taxon>
        <taxon>rosids</taxon>
        <taxon>fabids</taxon>
        <taxon>Malpighiales</taxon>
        <taxon>Passifloraceae</taxon>
        <taxon>Turnera</taxon>
    </lineage>
</organism>
<evidence type="ECO:0000313" key="3">
    <source>
        <dbReference type="Proteomes" id="UP001141552"/>
    </source>
</evidence>
<keyword evidence="1" id="KW-0812">Transmembrane</keyword>
<gene>
    <name evidence="2" type="ORF">Tsubulata_043230</name>
</gene>
<keyword evidence="1" id="KW-1133">Transmembrane helix</keyword>
<proteinExistence type="predicted"/>
<name>A0A9Q0FFC0_9ROSI</name>
<feature type="transmembrane region" description="Helical" evidence="1">
    <location>
        <begin position="12"/>
        <end position="32"/>
    </location>
</feature>
<dbReference type="Proteomes" id="UP001141552">
    <property type="component" value="Unassembled WGS sequence"/>
</dbReference>
<keyword evidence="1" id="KW-0472">Membrane</keyword>
<evidence type="ECO:0000256" key="1">
    <source>
        <dbReference type="SAM" id="Phobius"/>
    </source>
</evidence>
<accession>A0A9Q0FFC0</accession>
<reference evidence="2" key="1">
    <citation type="submission" date="2022-02" db="EMBL/GenBank/DDBJ databases">
        <authorList>
            <person name="Henning P.M."/>
            <person name="McCubbin A.G."/>
            <person name="Shore J.S."/>
        </authorList>
    </citation>
    <scope>NUCLEOTIDE SEQUENCE</scope>
    <source>
        <strain evidence="2">F60SS</strain>
        <tissue evidence="2">Leaves</tissue>
    </source>
</reference>
<comment type="caution">
    <text evidence="2">The sequence shown here is derived from an EMBL/GenBank/DDBJ whole genome shotgun (WGS) entry which is preliminary data.</text>
</comment>